<dbReference type="AlphaFoldDB" id="A0AAV9Y5J4"/>
<sequence length="506" mass="58993">MTNIGDRVLSINNEKVGTIRSIDFNETSEPLFGIEWDPEPNDEPEEKSAYKVTSKLKFYNKDLFNTGISFQDALIDRYLSDDGNLEFFVGLKKAYEYCRRLSSLSLEKMNISYCSCNKLEQNYEKSLFYELLTCLKNIESIYLNNNLISNWETVYCILSHLKNAKYLVLNGNQIMSSNEGNKFIFDKIRVLSLSKTFIEFEQITSMCNENSVFPNVEYINVSSNKYLSINVKSKNDTIKEIDISYNMLDNWEIFRSRILENFIKLSTINISNNNFINIPEIDSKSDVKYVYPNIVKLIMDQCGLETLNSILYISRAFPNLEEISLRNNRIFKVKNRYYDVRSIIISLFPNIKTYNKSIIKQDDIISSQRYYISQYLVHMNSDLRDMDPNSDILLNFMSKNIFNNSENVNIEDRPPEAKYIELTFMSKFNQSEDLTPTIKINRKITVSEIKVLISRLYKIPRSKPLKLIFENDNMSINIDEYNNTLTLSDIGINDSGNISILDDTLK</sequence>
<dbReference type="Proteomes" id="UP001311799">
    <property type="component" value="Unassembled WGS sequence"/>
</dbReference>
<keyword evidence="2" id="KW-1185">Reference proteome</keyword>
<dbReference type="SUPFAM" id="SSF52058">
    <property type="entry name" value="L domain-like"/>
    <property type="match status" value="1"/>
</dbReference>
<proteinExistence type="predicted"/>
<dbReference type="EMBL" id="JAWDEY010000008">
    <property type="protein sequence ID" value="KAK6590206.1"/>
    <property type="molecule type" value="Genomic_DNA"/>
</dbReference>
<dbReference type="InterPro" id="IPR029071">
    <property type="entry name" value="Ubiquitin-like_domsf"/>
</dbReference>
<evidence type="ECO:0000313" key="1">
    <source>
        <dbReference type="EMBL" id="KAK6590206.1"/>
    </source>
</evidence>
<gene>
    <name evidence="1" type="ORF">RS030_172669</name>
</gene>
<protein>
    <submittedName>
        <fullName evidence="1">LRR repeat protein</fullName>
    </submittedName>
</protein>
<name>A0AAV9Y5J4_9CRYT</name>
<dbReference type="SUPFAM" id="SSF54236">
    <property type="entry name" value="Ubiquitin-like"/>
    <property type="match status" value="1"/>
</dbReference>
<dbReference type="Gene3D" id="3.80.10.10">
    <property type="entry name" value="Ribonuclease Inhibitor"/>
    <property type="match status" value="2"/>
</dbReference>
<dbReference type="InterPro" id="IPR032675">
    <property type="entry name" value="LRR_dom_sf"/>
</dbReference>
<comment type="caution">
    <text evidence="1">The sequence shown here is derived from an EMBL/GenBank/DDBJ whole genome shotgun (WGS) entry which is preliminary data.</text>
</comment>
<accession>A0AAV9Y5J4</accession>
<reference evidence="1 2" key="1">
    <citation type="submission" date="2023-10" db="EMBL/GenBank/DDBJ databases">
        <title>Comparative genomics analysis reveals potential genetic determinants of host preference in Cryptosporidium xiaoi.</title>
        <authorList>
            <person name="Xiao L."/>
            <person name="Li J."/>
        </authorList>
    </citation>
    <scope>NUCLEOTIDE SEQUENCE [LARGE SCALE GENOMIC DNA]</scope>
    <source>
        <strain evidence="1 2">52996</strain>
    </source>
</reference>
<organism evidence="1 2">
    <name type="scientific">Cryptosporidium xiaoi</name>
    <dbReference type="NCBI Taxonomy" id="659607"/>
    <lineage>
        <taxon>Eukaryota</taxon>
        <taxon>Sar</taxon>
        <taxon>Alveolata</taxon>
        <taxon>Apicomplexa</taxon>
        <taxon>Conoidasida</taxon>
        <taxon>Coccidia</taxon>
        <taxon>Eucoccidiorida</taxon>
        <taxon>Eimeriorina</taxon>
        <taxon>Cryptosporidiidae</taxon>
        <taxon>Cryptosporidium</taxon>
    </lineage>
</organism>
<evidence type="ECO:0000313" key="2">
    <source>
        <dbReference type="Proteomes" id="UP001311799"/>
    </source>
</evidence>